<name>A0ACC0XJD0_9ROSI</name>
<evidence type="ECO:0000313" key="2">
    <source>
        <dbReference type="Proteomes" id="UP001163603"/>
    </source>
</evidence>
<evidence type="ECO:0000313" key="1">
    <source>
        <dbReference type="EMBL" id="KAJ0018220.1"/>
    </source>
</evidence>
<proteinExistence type="predicted"/>
<reference evidence="2" key="1">
    <citation type="journal article" date="2023" name="G3 (Bethesda)">
        <title>Genome assembly and association tests identify interacting loci associated with vigor, precocity, and sex in interspecific pistachio rootstocks.</title>
        <authorList>
            <person name="Palmer W."/>
            <person name="Jacygrad E."/>
            <person name="Sagayaradj S."/>
            <person name="Cavanaugh K."/>
            <person name="Han R."/>
            <person name="Bertier L."/>
            <person name="Beede B."/>
            <person name="Kafkas S."/>
            <person name="Golino D."/>
            <person name="Preece J."/>
            <person name="Michelmore R."/>
        </authorList>
    </citation>
    <scope>NUCLEOTIDE SEQUENCE [LARGE SCALE GENOMIC DNA]</scope>
</reference>
<protein>
    <submittedName>
        <fullName evidence="1">Uncharacterized protein</fullName>
    </submittedName>
</protein>
<accession>A0ACC0XJD0</accession>
<organism evidence="1 2">
    <name type="scientific">Pistacia integerrima</name>
    <dbReference type="NCBI Taxonomy" id="434235"/>
    <lineage>
        <taxon>Eukaryota</taxon>
        <taxon>Viridiplantae</taxon>
        <taxon>Streptophyta</taxon>
        <taxon>Embryophyta</taxon>
        <taxon>Tracheophyta</taxon>
        <taxon>Spermatophyta</taxon>
        <taxon>Magnoliopsida</taxon>
        <taxon>eudicotyledons</taxon>
        <taxon>Gunneridae</taxon>
        <taxon>Pentapetalae</taxon>
        <taxon>rosids</taxon>
        <taxon>malvids</taxon>
        <taxon>Sapindales</taxon>
        <taxon>Anacardiaceae</taxon>
        <taxon>Pistacia</taxon>
    </lineage>
</organism>
<dbReference type="Proteomes" id="UP001163603">
    <property type="component" value="Chromosome 12"/>
</dbReference>
<gene>
    <name evidence="1" type="ORF">Pint_10319</name>
</gene>
<keyword evidence="2" id="KW-1185">Reference proteome</keyword>
<sequence>MQQSFKLLFTVATMQLNDIFHQFEVPEAKVQHGDEAHQINDNARGCEKCNVVAYSKDPLFCQLLISLSMVPPGGTQPGGFVPAVKVTVAIKIATVIIVFLALCRASSDGCSSKSSFHTGCALDVGKRPQDSMTREARWHNSWAAGKVGSLRAVHTVAYIKSFGVFKYFCDPCS</sequence>
<dbReference type="EMBL" id="CM047747">
    <property type="protein sequence ID" value="KAJ0018220.1"/>
    <property type="molecule type" value="Genomic_DNA"/>
</dbReference>
<comment type="caution">
    <text evidence="1">The sequence shown here is derived from an EMBL/GenBank/DDBJ whole genome shotgun (WGS) entry which is preliminary data.</text>
</comment>